<feature type="domain" description="Phage-Barnase-EndoU-ColicinE5/D-RelE like nuclease 4" evidence="1">
    <location>
        <begin position="11"/>
        <end position="168"/>
    </location>
</feature>
<evidence type="ECO:0000313" key="2">
    <source>
        <dbReference type="EMBL" id="UZX29521.1"/>
    </source>
</evidence>
<reference evidence="2" key="1">
    <citation type="submission" date="2021-09" db="EMBL/GenBank/DDBJ databases">
        <title>Lactobacillus species from Apis mellifera, Switzerland.</title>
        <authorList>
            <person name="Pfister J."/>
            <person name="Brown A."/>
            <person name="Neumann P."/>
            <person name="Collaud A."/>
            <person name="Retschnig G."/>
            <person name="Perreten V."/>
        </authorList>
    </citation>
    <scope>NUCLEOTIDE SEQUENCE</scope>
    <source>
        <strain evidence="2">IBH002</strain>
    </source>
</reference>
<dbReference type="InterPro" id="IPR041420">
    <property type="entry name" value="PBECR4"/>
</dbReference>
<evidence type="ECO:0000259" key="1">
    <source>
        <dbReference type="Pfam" id="PF18813"/>
    </source>
</evidence>
<protein>
    <recommendedName>
        <fullName evidence="1">Phage-Barnase-EndoU-ColicinE5/D-RelE like nuclease 4 domain-containing protein</fullName>
    </recommendedName>
</protein>
<organism evidence="2 3">
    <name type="scientific">Lactobacillus helsingborgensis</name>
    <dbReference type="NCBI Taxonomy" id="1218494"/>
    <lineage>
        <taxon>Bacteria</taxon>
        <taxon>Bacillati</taxon>
        <taxon>Bacillota</taxon>
        <taxon>Bacilli</taxon>
        <taxon>Lactobacillales</taxon>
        <taxon>Lactobacillaceae</taxon>
        <taxon>Lactobacillus</taxon>
    </lineage>
</organism>
<gene>
    <name evidence="2" type="ORF">LDX53_08100</name>
</gene>
<evidence type="ECO:0000313" key="3">
    <source>
        <dbReference type="Proteomes" id="UP001164557"/>
    </source>
</evidence>
<sequence length="203" mass="23589">MHIHRRGQDLLQVAASEFNKLIGKKVKLILGRKGRSEEVTIVFDSSDFHHLAGLHKLKDIQVVYKKNAKLVFNDILKGKIGINDITKSTFFPDIAERIEIISQINDIFTKDNLVFKFSKINILNSKILWQYLLEFMTVQGYHGYLFLNKYRRQPGNYVCVTDFKKRKDYSLGQINMTLLQTTLIDGAQQKIIFKNPSYNSNMK</sequence>
<dbReference type="RefSeq" id="WP_046327724.1">
    <property type="nucleotide sequence ID" value="NZ_CP084389.1"/>
</dbReference>
<proteinExistence type="predicted"/>
<dbReference type="Pfam" id="PF18813">
    <property type="entry name" value="PBECR4"/>
    <property type="match status" value="1"/>
</dbReference>
<dbReference type="EMBL" id="CP084389">
    <property type="protein sequence ID" value="UZX29521.1"/>
    <property type="molecule type" value="Genomic_DNA"/>
</dbReference>
<dbReference type="AlphaFoldDB" id="A0AA47B3L8"/>
<dbReference type="Proteomes" id="UP001164557">
    <property type="component" value="Chromosome"/>
</dbReference>
<name>A0AA47B3L8_9LACO</name>
<keyword evidence="3" id="KW-1185">Reference proteome</keyword>
<accession>A0AA47B3L8</accession>